<dbReference type="Proteomes" id="UP000092154">
    <property type="component" value="Unassembled WGS sequence"/>
</dbReference>
<protein>
    <submittedName>
        <fullName evidence="2">Uncharacterized protein</fullName>
    </submittedName>
</protein>
<dbReference type="OrthoDB" id="2366471at2759"/>
<dbReference type="EMBL" id="KV448643">
    <property type="protein sequence ID" value="OAX34200.1"/>
    <property type="molecule type" value="Genomic_DNA"/>
</dbReference>
<keyword evidence="3" id="KW-1185">Reference proteome</keyword>
<evidence type="ECO:0000313" key="2">
    <source>
        <dbReference type="EMBL" id="OAX34200.1"/>
    </source>
</evidence>
<evidence type="ECO:0000313" key="3">
    <source>
        <dbReference type="Proteomes" id="UP000092154"/>
    </source>
</evidence>
<keyword evidence="1" id="KW-1133">Transmembrane helix</keyword>
<accession>A0A1B7MNM1</accession>
<feature type="transmembrane region" description="Helical" evidence="1">
    <location>
        <begin position="191"/>
        <end position="214"/>
    </location>
</feature>
<keyword evidence="1" id="KW-0812">Transmembrane</keyword>
<reference evidence="2 3" key="1">
    <citation type="submission" date="2016-06" db="EMBL/GenBank/DDBJ databases">
        <title>Comparative genomics of the ectomycorrhizal sister species Rhizopogon vinicolor and Rhizopogon vesiculosus (Basidiomycota: Boletales) reveals a divergence of the mating type B locus.</title>
        <authorList>
            <consortium name="DOE Joint Genome Institute"/>
            <person name="Mujic A.B."/>
            <person name="Kuo A."/>
            <person name="Tritt A."/>
            <person name="Lipzen A."/>
            <person name="Chen C."/>
            <person name="Johnson J."/>
            <person name="Sharma A."/>
            <person name="Barry K."/>
            <person name="Grigoriev I.V."/>
            <person name="Spatafora J.W."/>
        </authorList>
    </citation>
    <scope>NUCLEOTIDE SEQUENCE [LARGE SCALE GENOMIC DNA]</scope>
    <source>
        <strain evidence="2 3">AM-OR11-026</strain>
    </source>
</reference>
<proteinExistence type="predicted"/>
<keyword evidence="1" id="KW-0472">Membrane</keyword>
<evidence type="ECO:0000256" key="1">
    <source>
        <dbReference type="SAM" id="Phobius"/>
    </source>
</evidence>
<name>A0A1B7MNM1_9AGAM</name>
<dbReference type="InParanoid" id="A0A1B7MNM1"/>
<feature type="transmembrane region" description="Helical" evidence="1">
    <location>
        <begin position="311"/>
        <end position="331"/>
    </location>
</feature>
<organism evidence="2 3">
    <name type="scientific">Rhizopogon vinicolor AM-OR11-026</name>
    <dbReference type="NCBI Taxonomy" id="1314800"/>
    <lineage>
        <taxon>Eukaryota</taxon>
        <taxon>Fungi</taxon>
        <taxon>Dikarya</taxon>
        <taxon>Basidiomycota</taxon>
        <taxon>Agaricomycotina</taxon>
        <taxon>Agaricomycetes</taxon>
        <taxon>Agaricomycetidae</taxon>
        <taxon>Boletales</taxon>
        <taxon>Suillineae</taxon>
        <taxon>Rhizopogonaceae</taxon>
        <taxon>Rhizopogon</taxon>
    </lineage>
</organism>
<feature type="transmembrane region" description="Helical" evidence="1">
    <location>
        <begin position="166"/>
        <end position="185"/>
    </location>
</feature>
<feature type="transmembrane region" description="Helical" evidence="1">
    <location>
        <begin position="337"/>
        <end position="356"/>
    </location>
</feature>
<dbReference type="AlphaFoldDB" id="A0A1B7MNM1"/>
<dbReference type="STRING" id="1314800.A0A1B7MNM1"/>
<sequence length="551" mass="61702">MPIVTLNTNHFSLDVGGFAGFFGGEEAVSAMETVHLYRGRRWTGWFNSPGSYSVGKRYGQLANSRLWDGMFPGPNEEPTSFIGLDGKAGPPYIASQSGTFIKQTNHLAYLFMQRCKDQEAMTVPGRRTRTNKVTIVETQDIDFKGANSNTDPSFTIHARDGFHKHIAYIPIATSIATCILCAWDGDWYCFSLILLGILANGISCLVIGSASIVLQSVAHSETAPPGDGMLMDGNHVVVMLGKEKNVAAITQGKFQLEYQPWVRARIRKERRKRQIVGDGMSNIHRSSSKKDAESGPRVESHYEDAEINNEYAAIGLCSLLLVLQFLTQLLLIPQGTLFGQVMFLTSFGVSWVYNLFLASMDKEYLQEELLLQALGLSNEHMKTYKLGTRTTAAVFACLALQPECNSGEWETRGFKPQEIIRQFIPNDTHVWAVWRDQILQQMKNNTPGLQSLDIKACDDRVAAFGENERKLLSDLLSDARTAYQQHLVLQARRRSVSTANGMKAEALYILSCTIRCRFLGFSCYRALCIHAESLRRLKLHSTSDIVRYCQY</sequence>
<gene>
    <name evidence="2" type="ORF">K503DRAFT_869066</name>
</gene>